<evidence type="ECO:0000256" key="1">
    <source>
        <dbReference type="SAM" id="SignalP"/>
    </source>
</evidence>
<keyword evidence="1" id="KW-0732">Signal</keyword>
<dbReference type="HOGENOM" id="CLU_1050841_0_0_1"/>
<evidence type="ECO:0000313" key="2">
    <source>
        <dbReference type="EMBL" id="ESO92750.1"/>
    </source>
</evidence>
<dbReference type="Proteomes" id="UP000030746">
    <property type="component" value="Unassembled WGS sequence"/>
</dbReference>
<dbReference type="GeneID" id="20249080"/>
<dbReference type="KEGG" id="lgi:LOTGIDRAFT_232893"/>
<name>V4ACB8_LOTGI</name>
<organism evidence="2 3">
    <name type="scientific">Lottia gigantea</name>
    <name type="common">Giant owl limpet</name>
    <dbReference type="NCBI Taxonomy" id="225164"/>
    <lineage>
        <taxon>Eukaryota</taxon>
        <taxon>Metazoa</taxon>
        <taxon>Spiralia</taxon>
        <taxon>Lophotrochozoa</taxon>
        <taxon>Mollusca</taxon>
        <taxon>Gastropoda</taxon>
        <taxon>Patellogastropoda</taxon>
        <taxon>Lottioidea</taxon>
        <taxon>Lottiidae</taxon>
        <taxon>Lottia</taxon>
    </lineage>
</organism>
<dbReference type="EMBL" id="KB202014">
    <property type="protein sequence ID" value="ESO92750.1"/>
    <property type="molecule type" value="Genomic_DNA"/>
</dbReference>
<evidence type="ECO:0000313" key="3">
    <source>
        <dbReference type="Proteomes" id="UP000030746"/>
    </source>
</evidence>
<keyword evidence="3" id="KW-1185">Reference proteome</keyword>
<reference evidence="2 3" key="1">
    <citation type="journal article" date="2013" name="Nature">
        <title>Insights into bilaterian evolution from three spiralian genomes.</title>
        <authorList>
            <person name="Simakov O."/>
            <person name="Marletaz F."/>
            <person name="Cho S.J."/>
            <person name="Edsinger-Gonzales E."/>
            <person name="Havlak P."/>
            <person name="Hellsten U."/>
            <person name="Kuo D.H."/>
            <person name="Larsson T."/>
            <person name="Lv J."/>
            <person name="Arendt D."/>
            <person name="Savage R."/>
            <person name="Osoegawa K."/>
            <person name="de Jong P."/>
            <person name="Grimwood J."/>
            <person name="Chapman J.A."/>
            <person name="Shapiro H."/>
            <person name="Aerts A."/>
            <person name="Otillar R.P."/>
            <person name="Terry A.Y."/>
            <person name="Boore J.L."/>
            <person name="Grigoriev I.V."/>
            <person name="Lindberg D.R."/>
            <person name="Seaver E.C."/>
            <person name="Weisblat D.A."/>
            <person name="Putnam N.H."/>
            <person name="Rokhsar D.S."/>
        </authorList>
    </citation>
    <scope>NUCLEOTIDE SEQUENCE [LARGE SCALE GENOMIC DNA]</scope>
</reference>
<feature type="chain" id="PRO_5004715928" evidence="1">
    <location>
        <begin position="19"/>
        <end position="265"/>
    </location>
</feature>
<accession>V4ACB8</accession>
<feature type="signal peptide" evidence="1">
    <location>
        <begin position="1"/>
        <end position="18"/>
    </location>
</feature>
<dbReference type="CTD" id="20249080"/>
<dbReference type="RefSeq" id="XP_009056439.1">
    <property type="nucleotide sequence ID" value="XM_009058191.1"/>
</dbReference>
<dbReference type="OrthoDB" id="6190098at2759"/>
<sequence length="265" mass="30128">MRCFLPVVVLLSLGLVLAEDFTSDFVKNAFSEICQFLENDDFRSLYVAGPDGAARKRRSAGGFGGFGGFGGYGGNNYVGNYLNTDRVGHGFHDNNGYGRPNVNFIQSFHPGKVQIEKNHIVHNYYKQGNYQKALQYFYAIPLVKVASVNNGMQGHFQRRKSYTVTVCQKCHQGRPQIEVRCNTKPYNYLVRRFVFQPQINNVNYNQYNQYSLQEHPNYNQHPSYDVGHPGYNLGYDGGYFTGDSGFRGYYANNNQVNQANFAPNH</sequence>
<gene>
    <name evidence="2" type="ORF">LOTGIDRAFT_232893</name>
</gene>
<protein>
    <submittedName>
        <fullName evidence="2">Uncharacterized protein</fullName>
    </submittedName>
</protein>
<proteinExistence type="predicted"/>
<dbReference type="AlphaFoldDB" id="V4ACB8"/>